<keyword evidence="4 7" id="KW-0812">Transmembrane</keyword>
<keyword evidence="10" id="KW-1185">Reference proteome</keyword>
<accession>A0ABU9DQ72</accession>
<dbReference type="CDD" id="cd06261">
    <property type="entry name" value="TM_PBP2"/>
    <property type="match status" value="1"/>
</dbReference>
<sequence>MIFPILAWFAVFSYYPVLRGLIISMQNYRLIGSRPFVGVDNYKAVLTDSNFWEVFGNTLLISGSVLVIGFVMPIILALSLTEVASAWFKKVTQTIVYLPHLFSWVVIGGIWIMMLSPDTGIVNQLLLAMGMERPISFMSDSTHARWVIILTNVWKDMGYYCILYLATIVGINPALYEAGTIDGANRWQLVRYITIPQLFNTMKVVLILKIVGILRIFDQIVVMRNGAIAKKVDVVMYYTFQKGILEFKIGLATAAGFSLIVMTLILTFAVKKIIRFDEG</sequence>
<dbReference type="PANTHER" id="PTHR43227">
    <property type="entry name" value="BLL4140 PROTEIN"/>
    <property type="match status" value="1"/>
</dbReference>
<feature type="transmembrane region" description="Helical" evidence="7">
    <location>
        <begin position="157"/>
        <end position="176"/>
    </location>
</feature>
<feature type="transmembrane region" description="Helical" evidence="7">
    <location>
        <begin position="59"/>
        <end position="83"/>
    </location>
</feature>
<reference evidence="9 10" key="1">
    <citation type="submission" date="2024-04" db="EMBL/GenBank/DDBJ databases">
        <title>draft genome sequnece of Paenibacillus filicis.</title>
        <authorList>
            <person name="Kim D.-U."/>
        </authorList>
    </citation>
    <scope>NUCLEOTIDE SEQUENCE [LARGE SCALE GENOMIC DNA]</scope>
    <source>
        <strain evidence="9 10">KACC14197</strain>
    </source>
</reference>
<evidence type="ECO:0000256" key="4">
    <source>
        <dbReference type="ARBA" id="ARBA00022692"/>
    </source>
</evidence>
<comment type="subcellular location">
    <subcellularLocation>
        <location evidence="1 7">Cell membrane</location>
        <topology evidence="1 7">Multi-pass membrane protein</topology>
    </subcellularLocation>
</comment>
<keyword evidence="3" id="KW-1003">Cell membrane</keyword>
<evidence type="ECO:0000256" key="2">
    <source>
        <dbReference type="ARBA" id="ARBA00022448"/>
    </source>
</evidence>
<comment type="caution">
    <text evidence="9">The sequence shown here is derived from an EMBL/GenBank/DDBJ whole genome shotgun (WGS) entry which is preliminary data.</text>
</comment>
<evidence type="ECO:0000256" key="6">
    <source>
        <dbReference type="ARBA" id="ARBA00023136"/>
    </source>
</evidence>
<feature type="transmembrane region" description="Helical" evidence="7">
    <location>
        <begin position="95"/>
        <end position="114"/>
    </location>
</feature>
<dbReference type="PROSITE" id="PS50928">
    <property type="entry name" value="ABC_TM1"/>
    <property type="match status" value="1"/>
</dbReference>
<dbReference type="InterPro" id="IPR050809">
    <property type="entry name" value="UgpAE/MalFG_permease"/>
</dbReference>
<evidence type="ECO:0000256" key="3">
    <source>
        <dbReference type="ARBA" id="ARBA00022475"/>
    </source>
</evidence>
<dbReference type="Proteomes" id="UP001469365">
    <property type="component" value="Unassembled WGS sequence"/>
</dbReference>
<dbReference type="PANTHER" id="PTHR43227:SF11">
    <property type="entry name" value="BLL4140 PROTEIN"/>
    <property type="match status" value="1"/>
</dbReference>
<protein>
    <submittedName>
        <fullName evidence="9">ABC transporter permease subunit</fullName>
    </submittedName>
</protein>
<feature type="transmembrane region" description="Helical" evidence="7">
    <location>
        <begin position="197"/>
        <end position="217"/>
    </location>
</feature>
<evidence type="ECO:0000313" key="10">
    <source>
        <dbReference type="Proteomes" id="UP001469365"/>
    </source>
</evidence>
<keyword evidence="2 7" id="KW-0813">Transport</keyword>
<dbReference type="InterPro" id="IPR035906">
    <property type="entry name" value="MetI-like_sf"/>
</dbReference>
<dbReference type="Gene3D" id="1.10.3720.10">
    <property type="entry name" value="MetI-like"/>
    <property type="match status" value="1"/>
</dbReference>
<dbReference type="InterPro" id="IPR000515">
    <property type="entry name" value="MetI-like"/>
</dbReference>
<feature type="transmembrane region" description="Helical" evidence="7">
    <location>
        <begin position="249"/>
        <end position="270"/>
    </location>
</feature>
<keyword evidence="5 7" id="KW-1133">Transmembrane helix</keyword>
<keyword evidence="6 7" id="KW-0472">Membrane</keyword>
<organism evidence="9 10">
    <name type="scientific">Paenibacillus filicis</name>
    <dbReference type="NCBI Taxonomy" id="669464"/>
    <lineage>
        <taxon>Bacteria</taxon>
        <taxon>Bacillati</taxon>
        <taxon>Bacillota</taxon>
        <taxon>Bacilli</taxon>
        <taxon>Bacillales</taxon>
        <taxon>Paenibacillaceae</taxon>
        <taxon>Paenibacillus</taxon>
    </lineage>
</organism>
<dbReference type="SUPFAM" id="SSF161098">
    <property type="entry name" value="MetI-like"/>
    <property type="match status" value="1"/>
</dbReference>
<evidence type="ECO:0000313" key="9">
    <source>
        <dbReference type="EMBL" id="MEK8131014.1"/>
    </source>
</evidence>
<evidence type="ECO:0000256" key="7">
    <source>
        <dbReference type="RuleBase" id="RU363032"/>
    </source>
</evidence>
<name>A0ABU9DQ72_9BACL</name>
<dbReference type="EMBL" id="JBBPCC010000018">
    <property type="protein sequence ID" value="MEK8131014.1"/>
    <property type="molecule type" value="Genomic_DNA"/>
</dbReference>
<dbReference type="Pfam" id="PF00528">
    <property type="entry name" value="BPD_transp_1"/>
    <property type="match status" value="1"/>
</dbReference>
<evidence type="ECO:0000256" key="1">
    <source>
        <dbReference type="ARBA" id="ARBA00004651"/>
    </source>
</evidence>
<evidence type="ECO:0000256" key="5">
    <source>
        <dbReference type="ARBA" id="ARBA00022989"/>
    </source>
</evidence>
<gene>
    <name evidence="9" type="ORF">WMW72_24210</name>
</gene>
<feature type="domain" description="ABC transmembrane type-1" evidence="8">
    <location>
        <begin position="55"/>
        <end position="270"/>
    </location>
</feature>
<evidence type="ECO:0000259" key="8">
    <source>
        <dbReference type="PROSITE" id="PS50928"/>
    </source>
</evidence>
<proteinExistence type="inferred from homology"/>
<comment type="similarity">
    <text evidence="7">Belongs to the binding-protein-dependent transport system permease family.</text>
</comment>